<dbReference type="PANTHER" id="PTHR30246">
    <property type="entry name" value="2-KETO-3-DEOXY-6-PHOSPHOGLUCONATE ALDOLASE"/>
    <property type="match status" value="1"/>
</dbReference>
<evidence type="ECO:0000256" key="3">
    <source>
        <dbReference type="ARBA" id="ARBA00006906"/>
    </source>
</evidence>
<dbReference type="EC" id="4.1.2.14" evidence="5"/>
<dbReference type="GO" id="GO:0008675">
    <property type="term" value="F:2-dehydro-3-deoxy-phosphogluconate aldolase activity"/>
    <property type="evidence" value="ECO:0007669"/>
    <property type="project" value="UniProtKB-EC"/>
</dbReference>
<dbReference type="AlphaFoldDB" id="A0A2A2F5U7"/>
<comment type="caution">
    <text evidence="9">The sequence shown here is derived from an EMBL/GenBank/DDBJ whole genome shotgun (WGS) entry which is preliminary data.</text>
</comment>
<dbReference type="EMBL" id="NSKD01000004">
    <property type="protein sequence ID" value="PAU80170.1"/>
    <property type="molecule type" value="Genomic_DNA"/>
</dbReference>
<comment type="pathway">
    <text evidence="2">Carbohydrate acid metabolism; 2-dehydro-3-deoxy-D-gluconate degradation; D-glyceraldehyde 3-phosphate and pyruvate from 2-dehydro-3-deoxy-D-gluconate: step 2/2.</text>
</comment>
<dbReference type="PANTHER" id="PTHR30246:SF1">
    <property type="entry name" value="2-DEHYDRO-3-DEOXY-6-PHOSPHOGALACTONATE ALDOLASE-RELATED"/>
    <property type="match status" value="1"/>
</dbReference>
<dbReference type="SUPFAM" id="SSF51569">
    <property type="entry name" value="Aldolase"/>
    <property type="match status" value="1"/>
</dbReference>
<accession>A0A2A2F5U7</accession>
<evidence type="ECO:0000256" key="7">
    <source>
        <dbReference type="ARBA" id="ARBA00023270"/>
    </source>
</evidence>
<evidence type="ECO:0000256" key="4">
    <source>
        <dbReference type="ARBA" id="ARBA00011233"/>
    </source>
</evidence>
<dbReference type="InterPro" id="IPR031337">
    <property type="entry name" value="KDPG/KHG_AS_1"/>
</dbReference>
<keyword evidence="6 9" id="KW-0456">Lyase</keyword>
<dbReference type="Gene3D" id="3.20.20.70">
    <property type="entry name" value="Aldolase class I"/>
    <property type="match status" value="1"/>
</dbReference>
<protein>
    <recommendedName>
        <fullName evidence="5">2-dehydro-3-deoxy-phosphogluconate aldolase</fullName>
        <ecNumber evidence="5">4.1.2.14</ecNumber>
    </recommendedName>
</protein>
<dbReference type="OrthoDB" id="9805177at2"/>
<evidence type="ECO:0000256" key="6">
    <source>
        <dbReference type="ARBA" id="ARBA00023239"/>
    </source>
</evidence>
<evidence type="ECO:0000256" key="8">
    <source>
        <dbReference type="ARBA" id="ARBA00023277"/>
    </source>
</evidence>
<evidence type="ECO:0000256" key="5">
    <source>
        <dbReference type="ARBA" id="ARBA00013063"/>
    </source>
</evidence>
<dbReference type="RefSeq" id="WP_095617787.1">
    <property type="nucleotide sequence ID" value="NZ_NSKD01000004.1"/>
</dbReference>
<dbReference type="InterPro" id="IPR000887">
    <property type="entry name" value="Aldlse_KDPG_KHG"/>
</dbReference>
<dbReference type="Pfam" id="PF01081">
    <property type="entry name" value="Aldolase"/>
    <property type="match status" value="1"/>
</dbReference>
<proteinExistence type="inferred from homology"/>
<evidence type="ECO:0000256" key="2">
    <source>
        <dbReference type="ARBA" id="ARBA00004736"/>
    </source>
</evidence>
<keyword evidence="7" id="KW-0704">Schiff base</keyword>
<dbReference type="InterPro" id="IPR031338">
    <property type="entry name" value="KDPG/KHG_AS_2"/>
</dbReference>
<gene>
    <name evidence="9" type="ORF">CK501_11035</name>
</gene>
<dbReference type="PROSITE" id="PS00159">
    <property type="entry name" value="ALDOLASE_KDPG_KHG_1"/>
    <property type="match status" value="1"/>
</dbReference>
<evidence type="ECO:0000256" key="1">
    <source>
        <dbReference type="ARBA" id="ARBA00000654"/>
    </source>
</evidence>
<dbReference type="Proteomes" id="UP000218896">
    <property type="component" value="Unassembled WGS sequence"/>
</dbReference>
<dbReference type="PROSITE" id="PS00160">
    <property type="entry name" value="ALDOLASE_KDPG_KHG_2"/>
    <property type="match status" value="1"/>
</dbReference>
<name>A0A2A2F5U7_9GAMM</name>
<dbReference type="NCBIfam" id="TIGR01182">
    <property type="entry name" value="eda"/>
    <property type="match status" value="1"/>
</dbReference>
<dbReference type="InterPro" id="IPR013785">
    <property type="entry name" value="Aldolase_TIM"/>
</dbReference>
<comment type="subunit">
    <text evidence="4">Homotrimer.</text>
</comment>
<organism evidence="9 10">
    <name type="scientific">Halovibrio salipaludis</name>
    <dbReference type="NCBI Taxonomy" id="2032626"/>
    <lineage>
        <taxon>Bacteria</taxon>
        <taxon>Pseudomonadati</taxon>
        <taxon>Pseudomonadota</taxon>
        <taxon>Gammaproteobacteria</taxon>
        <taxon>Oceanospirillales</taxon>
        <taxon>Halomonadaceae</taxon>
        <taxon>Halovibrio</taxon>
    </lineage>
</organism>
<evidence type="ECO:0000313" key="10">
    <source>
        <dbReference type="Proteomes" id="UP000218896"/>
    </source>
</evidence>
<comment type="catalytic activity">
    <reaction evidence="1">
        <text>2-dehydro-3-deoxy-6-phospho-D-gluconate = D-glyceraldehyde 3-phosphate + pyruvate</text>
        <dbReference type="Rhea" id="RHEA:17089"/>
        <dbReference type="ChEBI" id="CHEBI:15361"/>
        <dbReference type="ChEBI" id="CHEBI:57569"/>
        <dbReference type="ChEBI" id="CHEBI:59776"/>
        <dbReference type="EC" id="4.1.2.14"/>
    </reaction>
</comment>
<keyword evidence="10" id="KW-1185">Reference proteome</keyword>
<keyword evidence="8" id="KW-0119">Carbohydrate metabolism</keyword>
<dbReference type="CDD" id="cd00452">
    <property type="entry name" value="KDPG_aldolase"/>
    <property type="match status" value="1"/>
</dbReference>
<reference evidence="9 10" key="1">
    <citation type="submission" date="2017-08" db="EMBL/GenBank/DDBJ databases">
        <title>Halovibrio sewagensis sp. nov., isolated from wastewater of high salinity.</title>
        <authorList>
            <person name="Dong X."/>
            <person name="Zhang G."/>
        </authorList>
    </citation>
    <scope>NUCLEOTIDE SEQUENCE [LARGE SCALE GENOMIC DNA]</scope>
    <source>
        <strain evidence="9 10">YL5-2</strain>
    </source>
</reference>
<comment type="similarity">
    <text evidence="3">Belongs to the KHG/KDPG aldolase family.</text>
</comment>
<evidence type="ECO:0000313" key="9">
    <source>
        <dbReference type="EMBL" id="PAU80170.1"/>
    </source>
</evidence>
<sequence length="217" mass="23480">MHSDFGCHHQHDLEHWLRRARVVPILTLDEETDAEPVADALISGGIRVLEVTLRTSAGLPALQRLRRRFPKLVLAAGTVRSIEDYHSAIDAGADFAVSPGASHTLLRYGVTASIPLLPGVATPTELLKGFEFGYRGFKFFPAAASGGLPMVRSLLGPFAEAWLVPTGGISGEDAGTWLREPNVAAVGGTWLVPEERIRARDWPGLEQLAADTLRDLD</sequence>